<dbReference type="Pfam" id="PF26485">
    <property type="entry name" value="DUF8156"/>
    <property type="match status" value="1"/>
</dbReference>
<dbReference type="Proteomes" id="UP001208689">
    <property type="component" value="Chromosome"/>
</dbReference>
<evidence type="ECO:0000313" key="3">
    <source>
        <dbReference type="Proteomes" id="UP001208689"/>
    </source>
</evidence>
<evidence type="ECO:0000259" key="1">
    <source>
        <dbReference type="Pfam" id="PF26485"/>
    </source>
</evidence>
<proteinExistence type="predicted"/>
<protein>
    <recommendedName>
        <fullName evidence="1">DUF8156 domain-containing protein</fullName>
    </recommendedName>
</protein>
<accession>A0ABY6HN76</accession>
<sequence>MVVTHPFKVALEKEIATWNNYRRGLRPEDRLYFDEVMNAARKHWKEIGACQRLVPMEPIFLSVMVEQQRKLEELKKELKQIMI</sequence>
<feature type="domain" description="DUF8156" evidence="1">
    <location>
        <begin position="7"/>
        <end position="80"/>
    </location>
</feature>
<gene>
    <name evidence="2" type="ORF">NEF87_001253</name>
</gene>
<name>A0ABY6HN76_9ARCH</name>
<evidence type="ECO:0000313" key="2">
    <source>
        <dbReference type="EMBL" id="UYP44968.1"/>
    </source>
</evidence>
<reference evidence="2" key="1">
    <citation type="submission" date="2022-09" db="EMBL/GenBank/DDBJ databases">
        <title>Actin cytoskeleton and complex cell architecture in an #Asgard archaeon.</title>
        <authorList>
            <person name="Ponce Toledo R.I."/>
            <person name="Schleper C."/>
            <person name="Rodrigues Oliveira T."/>
            <person name="Wollweber F."/>
            <person name="Xu J."/>
            <person name="Rittmann S."/>
            <person name="Klingl A."/>
            <person name="Pilhofer M."/>
        </authorList>
    </citation>
    <scope>NUCLEOTIDE SEQUENCE</scope>
    <source>
        <strain evidence="2">B-35</strain>
    </source>
</reference>
<dbReference type="InterPro" id="IPR058469">
    <property type="entry name" value="DUF8156"/>
</dbReference>
<keyword evidence="3" id="KW-1185">Reference proteome</keyword>
<organism evidence="2 3">
    <name type="scientific">Candidatus Lokiarchaeum ossiferum</name>
    <dbReference type="NCBI Taxonomy" id="2951803"/>
    <lineage>
        <taxon>Archaea</taxon>
        <taxon>Promethearchaeati</taxon>
        <taxon>Promethearchaeota</taxon>
        <taxon>Promethearchaeia</taxon>
        <taxon>Promethearchaeales</taxon>
        <taxon>Promethearchaeaceae</taxon>
        <taxon>Candidatus Lokiarchaeum</taxon>
    </lineage>
</organism>
<dbReference type="EMBL" id="CP104013">
    <property type="protein sequence ID" value="UYP44968.1"/>
    <property type="molecule type" value="Genomic_DNA"/>
</dbReference>